<dbReference type="SUPFAM" id="SSF48264">
    <property type="entry name" value="Cytochrome P450"/>
    <property type="match status" value="1"/>
</dbReference>
<evidence type="ECO:0000313" key="3">
    <source>
        <dbReference type="Proteomes" id="UP000240883"/>
    </source>
</evidence>
<dbReference type="GO" id="GO:0016705">
    <property type="term" value="F:oxidoreductase activity, acting on paired donors, with incorporation or reduction of molecular oxygen"/>
    <property type="evidence" value="ECO:0007669"/>
    <property type="project" value="InterPro"/>
</dbReference>
<proteinExistence type="predicted"/>
<organism evidence="2 3">
    <name type="scientific">Corynespora cassiicola Philippines</name>
    <dbReference type="NCBI Taxonomy" id="1448308"/>
    <lineage>
        <taxon>Eukaryota</taxon>
        <taxon>Fungi</taxon>
        <taxon>Dikarya</taxon>
        <taxon>Ascomycota</taxon>
        <taxon>Pezizomycotina</taxon>
        <taxon>Dothideomycetes</taxon>
        <taxon>Pleosporomycetidae</taxon>
        <taxon>Pleosporales</taxon>
        <taxon>Corynesporascaceae</taxon>
        <taxon>Corynespora</taxon>
    </lineage>
</organism>
<accession>A0A2T2NHF5</accession>
<dbReference type="GO" id="GO:0005506">
    <property type="term" value="F:iron ion binding"/>
    <property type="evidence" value="ECO:0007669"/>
    <property type="project" value="InterPro"/>
</dbReference>
<sequence>MLGLIFLATICVAFTSFFILLPVLSYFYDSKGLRKYPNYSAISGISNLSYCYRSACGFRTKDYFEAHKSHPILRIGPNHISFGRTPAIKEIYGHGTRCVKDLNYEILKGTHTHLIDVIDKPDHSRKRKLMSAAFAIKNLENWEYKVSSLTQRLIDAFDMCCSGPPSKEQTRVDPSEGTIDFNRWINLWTIEAINNIALSSNLGLLEQGDDTVVAERPDGTTYKARYREAQNQTSYAQSVFVWDYQNYHLLSQLSMMIPKWRRTWQQARPWDHVVLHQAAERLRRHQAGEKLDDFFACLMEDKKGQPNNLEWGEIVSEISVIINAGADTTAIALTQLMDLLLRHPEDVCQLREELDMVLEEDEIVAPYDKVKDLPFLRACLDEGLRLIPPTSTGLARRTPPEGCQILGEWIPGNTTVSMSIYGAHRDPEIFPEPEEFRPSRWMDPDERKRMEPHFIPFTTGARGCIGRNISYLEQAVVIATLFHRYEFALPGPEFALQRHEAFNILVGELPLKVWRRVLA</sequence>
<gene>
    <name evidence="2" type="ORF">BS50DRAFT_526803</name>
</gene>
<dbReference type="AlphaFoldDB" id="A0A2T2NHF5"/>
<dbReference type="InterPro" id="IPR036396">
    <property type="entry name" value="Cyt_P450_sf"/>
</dbReference>
<dbReference type="InterPro" id="IPR050121">
    <property type="entry name" value="Cytochrome_P450_monoxygenase"/>
</dbReference>
<dbReference type="PRINTS" id="PR00385">
    <property type="entry name" value="P450"/>
</dbReference>
<dbReference type="STRING" id="1448308.A0A2T2NHF5"/>
<protein>
    <submittedName>
        <fullName evidence="2">Cytochrome P450</fullName>
    </submittedName>
</protein>
<dbReference type="PRINTS" id="PR00463">
    <property type="entry name" value="EP450I"/>
</dbReference>
<dbReference type="Pfam" id="PF00067">
    <property type="entry name" value="p450"/>
    <property type="match status" value="1"/>
</dbReference>
<dbReference type="Proteomes" id="UP000240883">
    <property type="component" value="Unassembled WGS sequence"/>
</dbReference>
<dbReference type="GO" id="GO:0004497">
    <property type="term" value="F:monooxygenase activity"/>
    <property type="evidence" value="ECO:0007669"/>
    <property type="project" value="InterPro"/>
</dbReference>
<dbReference type="GO" id="GO:0020037">
    <property type="term" value="F:heme binding"/>
    <property type="evidence" value="ECO:0007669"/>
    <property type="project" value="InterPro"/>
</dbReference>
<dbReference type="PANTHER" id="PTHR24305">
    <property type="entry name" value="CYTOCHROME P450"/>
    <property type="match status" value="1"/>
</dbReference>
<keyword evidence="1" id="KW-0408">Iron</keyword>
<keyword evidence="1" id="KW-0479">Metal-binding</keyword>
<dbReference type="PANTHER" id="PTHR24305:SF172">
    <property type="entry name" value="P450, PUTATIVE (EUROFUNG)-RELATED"/>
    <property type="match status" value="1"/>
</dbReference>
<keyword evidence="3" id="KW-1185">Reference proteome</keyword>
<dbReference type="CDD" id="cd11061">
    <property type="entry name" value="CYP67-like"/>
    <property type="match status" value="1"/>
</dbReference>
<dbReference type="InterPro" id="IPR001128">
    <property type="entry name" value="Cyt_P450"/>
</dbReference>
<dbReference type="OrthoDB" id="2789670at2759"/>
<feature type="binding site" description="axial binding residue" evidence="1">
    <location>
        <position position="464"/>
    </location>
    <ligand>
        <name>heme</name>
        <dbReference type="ChEBI" id="CHEBI:30413"/>
    </ligand>
    <ligandPart>
        <name>Fe</name>
        <dbReference type="ChEBI" id="CHEBI:18248"/>
    </ligandPart>
</feature>
<name>A0A2T2NHF5_CORCC</name>
<reference evidence="2 3" key="1">
    <citation type="journal article" date="2018" name="Front. Microbiol.">
        <title>Genome-Wide Analysis of Corynespora cassiicola Leaf Fall Disease Putative Effectors.</title>
        <authorList>
            <person name="Lopez D."/>
            <person name="Ribeiro S."/>
            <person name="Label P."/>
            <person name="Fumanal B."/>
            <person name="Venisse J.S."/>
            <person name="Kohler A."/>
            <person name="de Oliveira R.R."/>
            <person name="Labutti K."/>
            <person name="Lipzen A."/>
            <person name="Lail K."/>
            <person name="Bauer D."/>
            <person name="Ohm R.A."/>
            <person name="Barry K.W."/>
            <person name="Spatafora J."/>
            <person name="Grigoriev I.V."/>
            <person name="Martin F.M."/>
            <person name="Pujade-Renaud V."/>
        </authorList>
    </citation>
    <scope>NUCLEOTIDE SEQUENCE [LARGE SCALE GENOMIC DNA]</scope>
    <source>
        <strain evidence="2 3">Philippines</strain>
    </source>
</reference>
<comment type="cofactor">
    <cofactor evidence="1">
        <name>heme</name>
        <dbReference type="ChEBI" id="CHEBI:30413"/>
    </cofactor>
</comment>
<dbReference type="InterPro" id="IPR002401">
    <property type="entry name" value="Cyt_P450_E_grp-I"/>
</dbReference>
<keyword evidence="1" id="KW-0349">Heme</keyword>
<evidence type="ECO:0000256" key="1">
    <source>
        <dbReference type="PIRSR" id="PIRSR602401-1"/>
    </source>
</evidence>
<dbReference type="EMBL" id="KZ678137">
    <property type="protein sequence ID" value="PSN64871.1"/>
    <property type="molecule type" value="Genomic_DNA"/>
</dbReference>
<evidence type="ECO:0000313" key="2">
    <source>
        <dbReference type="EMBL" id="PSN64871.1"/>
    </source>
</evidence>
<dbReference type="Gene3D" id="1.10.630.10">
    <property type="entry name" value="Cytochrome P450"/>
    <property type="match status" value="1"/>
</dbReference>